<dbReference type="EMBL" id="CACRTV010000085">
    <property type="protein sequence ID" value="VYU64038.1"/>
    <property type="molecule type" value="Genomic_DNA"/>
</dbReference>
<name>A0A6N3GHB1_9CLOT</name>
<dbReference type="InterPro" id="IPR053154">
    <property type="entry name" value="c-di-AMP_regulator"/>
</dbReference>
<accession>A0A6N3GHB1</accession>
<proteinExistence type="predicted"/>
<gene>
    <name evidence="1" type="ORF">CPLFYP93_03110</name>
</gene>
<reference evidence="1" key="1">
    <citation type="submission" date="2019-11" db="EMBL/GenBank/DDBJ databases">
        <authorList>
            <person name="Feng L."/>
        </authorList>
    </citation>
    <scope>NUCLEOTIDE SEQUENCE</scope>
    <source>
        <strain evidence="1">CParaputrificumLFYP93</strain>
    </source>
</reference>
<evidence type="ECO:0000313" key="1">
    <source>
        <dbReference type="EMBL" id="VYU64038.1"/>
    </source>
</evidence>
<dbReference type="PANTHER" id="PTHR37804:SF1">
    <property type="entry name" value="CDAA REGULATORY PROTEIN CDAR"/>
    <property type="match status" value="1"/>
</dbReference>
<dbReference type="AlphaFoldDB" id="A0A6N3GHB1"/>
<dbReference type="Pfam" id="PF07949">
    <property type="entry name" value="YbbR"/>
    <property type="match status" value="2"/>
</dbReference>
<protein>
    <submittedName>
        <fullName evidence="1">YbbR-like protein</fullName>
    </submittedName>
</protein>
<dbReference type="Gene3D" id="2.170.120.30">
    <property type="match status" value="2"/>
</dbReference>
<dbReference type="RefSeq" id="WP_156563025.1">
    <property type="nucleotide sequence ID" value="NZ_CACRTV010000085.1"/>
</dbReference>
<organism evidence="1">
    <name type="scientific">Clostridium paraputrificum</name>
    <dbReference type="NCBI Taxonomy" id="29363"/>
    <lineage>
        <taxon>Bacteria</taxon>
        <taxon>Bacillati</taxon>
        <taxon>Bacillota</taxon>
        <taxon>Clostridia</taxon>
        <taxon>Eubacteriales</taxon>
        <taxon>Clostridiaceae</taxon>
        <taxon>Clostridium</taxon>
    </lineage>
</organism>
<dbReference type="PANTHER" id="PTHR37804">
    <property type="entry name" value="CDAA REGULATORY PROTEIN CDAR"/>
    <property type="match status" value="1"/>
</dbReference>
<dbReference type="Gene3D" id="2.170.120.40">
    <property type="entry name" value="YbbR-like domain"/>
    <property type="match status" value="2"/>
</dbReference>
<dbReference type="InterPro" id="IPR012505">
    <property type="entry name" value="YbbR"/>
</dbReference>
<sequence>MDKGNEKRGIVQLVCVLLAFCLWLYVTSMENPNKSSEIKDIPVDIINSEVLRESNLALSPNQNFTVNLRIDGPANAVYSAKVADFKVTADLGTYVLKKGENNVPVRVVNYPQDVNVMNTGVLSIKINVEEYTEKYVNVVSKVDTLFKEGFVERNVEFTPQSVKIYGPESAVSKVKSVALIGETKDISEDFESEYELIPIDSEGAVVKGVSLDKSKGTLKMQVGKGTEVPIKVKYMGSLKNGLSIEKETLSKNKVSIIGDPKAVENIKYIETEPLNLSDIVSSKDVNLKLSIPEGITVSLDEQYVTVSLKIKDEIPVTKSFSVKVDYIGVDANHEYTPNTVNVVLEGTKEALASIKADNIKVEASVGGLVEGNHEVEWKATLVGIDRQDISIKTNSGKVSVVITTLQ</sequence>